<evidence type="ECO:0000313" key="2">
    <source>
        <dbReference type="EMBL" id="WFD40224.1"/>
    </source>
</evidence>
<dbReference type="AlphaFoldDB" id="A0AAF0F469"/>
<name>A0AAF0F469_9BASI</name>
<dbReference type="RefSeq" id="XP_060123121.1">
    <property type="nucleotide sequence ID" value="XM_060267138.1"/>
</dbReference>
<feature type="region of interest" description="Disordered" evidence="1">
    <location>
        <begin position="1"/>
        <end position="20"/>
    </location>
</feature>
<feature type="compositionally biased region" description="Polar residues" evidence="1">
    <location>
        <begin position="292"/>
        <end position="301"/>
    </location>
</feature>
<dbReference type="PANTHER" id="PTHR34065:SF1">
    <property type="entry name" value="CELL DIVISION CONTROL PROTEIN 14"/>
    <property type="match status" value="1"/>
</dbReference>
<dbReference type="GeneID" id="85226861"/>
<keyword evidence="3" id="KW-1185">Reference proteome</keyword>
<protein>
    <submittedName>
        <fullName evidence="2">Uncharacterized protein</fullName>
    </submittedName>
</protein>
<dbReference type="Proteomes" id="UP001217754">
    <property type="component" value="Chromosome 6"/>
</dbReference>
<feature type="compositionally biased region" description="Basic and acidic residues" evidence="1">
    <location>
        <begin position="397"/>
        <end position="411"/>
    </location>
</feature>
<dbReference type="EMBL" id="CP119963">
    <property type="protein sequence ID" value="WFD40224.1"/>
    <property type="molecule type" value="Genomic_DNA"/>
</dbReference>
<accession>A0AAF0F469</accession>
<gene>
    <name evidence="2" type="ORF">MJAP1_003210</name>
</gene>
<feature type="compositionally biased region" description="Basic and acidic residues" evidence="1">
    <location>
        <begin position="432"/>
        <end position="443"/>
    </location>
</feature>
<feature type="compositionally biased region" description="Low complexity" evidence="1">
    <location>
        <begin position="1"/>
        <end position="19"/>
    </location>
</feature>
<proteinExistence type="predicted"/>
<reference evidence="2" key="1">
    <citation type="submission" date="2023-03" db="EMBL/GenBank/DDBJ databases">
        <title>Mating type loci evolution in Malassezia.</title>
        <authorList>
            <person name="Coelho M.A."/>
        </authorList>
    </citation>
    <scope>NUCLEOTIDE SEQUENCE</scope>
    <source>
        <strain evidence="2">CBS 9431</strain>
    </source>
</reference>
<feature type="region of interest" description="Disordered" evidence="1">
    <location>
        <begin position="270"/>
        <end position="443"/>
    </location>
</feature>
<evidence type="ECO:0000313" key="3">
    <source>
        <dbReference type="Proteomes" id="UP001217754"/>
    </source>
</evidence>
<organism evidence="2 3">
    <name type="scientific">Malassezia japonica</name>
    <dbReference type="NCBI Taxonomy" id="223818"/>
    <lineage>
        <taxon>Eukaryota</taxon>
        <taxon>Fungi</taxon>
        <taxon>Dikarya</taxon>
        <taxon>Basidiomycota</taxon>
        <taxon>Ustilaginomycotina</taxon>
        <taxon>Malasseziomycetes</taxon>
        <taxon>Malasseziales</taxon>
        <taxon>Malasseziaceae</taxon>
        <taxon>Malassezia</taxon>
    </lineage>
</organism>
<dbReference type="InterPro" id="IPR012535">
    <property type="entry name" value="Cell_div_Cdc14"/>
</dbReference>
<sequence>MRAEAPLRTPRPRNAPNTRQMELHEPESLLMLLNLISSPTSTSDERMYALVQLEHFLAERVLTRLPDLKRNAREHGMRRNTYNIEIDRCCDWSVPVQDARLYIAEQILAHISRVHILLQTQARNSSEEESASVPGAHRELRTLASEMGCALSLLQGMCLTHYPSKHLCSTRSAFDLLLAIVDVSYSQATDESSPLRLLASHALDTLMCTLVDATTEVRSLFEHAKGPSIVRRVMNRHQRAHNELDVTGAKCFEFLLFYLQAKAFEEQVSGQRASDELPTSVFEPPPTPAMRSRQTPSQTPFHTPMATPRQHVRVLSHGSPSKQAQAGRAPFGKLDTDANPFGNEGHEGRRHLRTRSTDERRHLRTRSTDIPADLLRTPRALPRPVRDVSPSRRTPRARPDAQEASPEKEQAPRYPTSPRKDALRFEGLGVHTPDEPSDAPRRW</sequence>
<dbReference type="PANTHER" id="PTHR34065">
    <property type="entry name" value="CELL DIVISION CONTROL PROTEIN 14"/>
    <property type="match status" value="1"/>
</dbReference>
<evidence type="ECO:0000256" key="1">
    <source>
        <dbReference type="SAM" id="MobiDB-lite"/>
    </source>
</evidence>
<dbReference type="Pfam" id="PF08045">
    <property type="entry name" value="CDC14"/>
    <property type="match status" value="1"/>
</dbReference>